<feature type="transmembrane region" description="Helical" evidence="1">
    <location>
        <begin position="23"/>
        <end position="50"/>
    </location>
</feature>
<dbReference type="Proteomes" id="UP000252355">
    <property type="component" value="Unassembled WGS sequence"/>
</dbReference>
<feature type="transmembrane region" description="Helical" evidence="1">
    <location>
        <begin position="62"/>
        <end position="83"/>
    </location>
</feature>
<keyword evidence="1" id="KW-0472">Membrane</keyword>
<keyword evidence="1" id="KW-0812">Transmembrane</keyword>
<sequence length="132" mass="14717">MDEELKTLAEAAFWNFATRSVSIAFWALFGPFAYFFFAVGILNGVVLPLFQKTWLPPMPPLYLNLITAFANFMIYVFVIQVILYETYNTSKDAEGLVEGTKIQVVLFAMADLFIINQVGLSPEILAASCISG</sequence>
<proteinExistence type="predicted"/>
<comment type="caution">
    <text evidence="2">The sequence shown here is derived from an EMBL/GenBank/DDBJ whole genome shotgun (WGS) entry which is preliminary data.</text>
</comment>
<gene>
    <name evidence="2" type="ORF">OZSIB_4010</name>
</gene>
<evidence type="ECO:0000313" key="3">
    <source>
        <dbReference type="Proteomes" id="UP000252355"/>
    </source>
</evidence>
<accession>A0A367ZP97</accession>
<evidence type="ECO:0000256" key="1">
    <source>
        <dbReference type="SAM" id="Phobius"/>
    </source>
</evidence>
<evidence type="ECO:0000313" key="2">
    <source>
        <dbReference type="EMBL" id="RCK79856.1"/>
    </source>
</evidence>
<dbReference type="AlphaFoldDB" id="A0A367ZP97"/>
<organism evidence="2 3">
    <name type="scientific">Candidatus Ozemobacter sibiricus</name>
    <dbReference type="NCBI Taxonomy" id="2268124"/>
    <lineage>
        <taxon>Bacteria</taxon>
        <taxon>Candidatus Ozemobacteria</taxon>
        <taxon>Candidatus Ozemobacterales</taxon>
        <taxon>Candidatus Ozemobacteraceae</taxon>
        <taxon>Candidatus Ozemobacter</taxon>
    </lineage>
</organism>
<reference evidence="2 3" key="1">
    <citation type="submission" date="2018-05" db="EMBL/GenBank/DDBJ databases">
        <title>A metagenomic window into the 2 km-deep terrestrial subsurface aquifer revealed taxonomically and functionally diverse microbial community comprising novel uncultured bacterial lineages.</title>
        <authorList>
            <person name="Kadnikov V.V."/>
            <person name="Mardanov A.V."/>
            <person name="Beletsky A.V."/>
            <person name="Banks D."/>
            <person name="Pimenov N.V."/>
            <person name="Frank Y.A."/>
            <person name="Karnachuk O.V."/>
            <person name="Ravin N.V."/>
        </authorList>
    </citation>
    <scope>NUCLEOTIDE SEQUENCE [LARGE SCALE GENOMIC DNA]</scope>
    <source>
        <strain evidence="2">BY5</strain>
    </source>
</reference>
<name>A0A367ZP97_9BACT</name>
<dbReference type="EMBL" id="QOQW01000010">
    <property type="protein sequence ID" value="RCK79856.1"/>
    <property type="molecule type" value="Genomic_DNA"/>
</dbReference>
<keyword evidence="1" id="KW-1133">Transmembrane helix</keyword>
<protein>
    <submittedName>
        <fullName evidence="2">Uncharacterized protein</fullName>
    </submittedName>
</protein>